<protein>
    <submittedName>
        <fullName evidence="2">Uncharacterized protein</fullName>
    </submittedName>
</protein>
<feature type="region of interest" description="Disordered" evidence="1">
    <location>
        <begin position="140"/>
        <end position="199"/>
    </location>
</feature>
<feature type="compositionally biased region" description="Polar residues" evidence="1">
    <location>
        <begin position="46"/>
        <end position="81"/>
    </location>
</feature>
<name>A0AAJ8LHD7_9TREE</name>
<dbReference type="KEGG" id="ksn:43585482"/>
<feature type="compositionally biased region" description="Acidic residues" evidence="1">
    <location>
        <begin position="361"/>
        <end position="370"/>
    </location>
</feature>
<accession>A0AAJ8LHD7</accession>
<feature type="region of interest" description="Disordered" evidence="1">
    <location>
        <begin position="358"/>
        <end position="392"/>
    </location>
</feature>
<gene>
    <name evidence="2" type="ORF">CI109_102994</name>
</gene>
<reference evidence="2" key="2">
    <citation type="submission" date="2024-01" db="EMBL/GenBank/DDBJ databases">
        <title>Comparative genomics of Cryptococcus and Kwoniella reveals pathogenesis evolution and contrasting modes of karyotype evolution via chromosome fusion or intercentromeric recombination.</title>
        <authorList>
            <person name="Coelho M.A."/>
            <person name="David-Palma M."/>
            <person name="Shea T."/>
            <person name="Bowers K."/>
            <person name="McGinley-Smith S."/>
            <person name="Mohammad A.W."/>
            <person name="Gnirke A."/>
            <person name="Yurkov A.M."/>
            <person name="Nowrousian M."/>
            <person name="Sun S."/>
            <person name="Cuomo C.A."/>
            <person name="Heitman J."/>
        </authorList>
    </citation>
    <scope>NUCLEOTIDE SEQUENCE</scope>
    <source>
        <strain evidence="2">CBS 12478</strain>
    </source>
</reference>
<dbReference type="RefSeq" id="XP_031864268.2">
    <property type="nucleotide sequence ID" value="XM_032001378.2"/>
</dbReference>
<feature type="compositionally biased region" description="Polar residues" evidence="1">
    <location>
        <begin position="104"/>
        <end position="128"/>
    </location>
</feature>
<evidence type="ECO:0000256" key="1">
    <source>
        <dbReference type="SAM" id="MobiDB-lite"/>
    </source>
</evidence>
<dbReference type="GeneID" id="43585482"/>
<reference evidence="2" key="1">
    <citation type="submission" date="2017-08" db="EMBL/GenBank/DDBJ databases">
        <authorList>
            <person name="Cuomo C."/>
            <person name="Billmyre B."/>
            <person name="Heitman J."/>
        </authorList>
    </citation>
    <scope>NUCLEOTIDE SEQUENCE</scope>
    <source>
        <strain evidence="2">CBS 12478</strain>
    </source>
</reference>
<feature type="compositionally biased region" description="Polar residues" evidence="1">
    <location>
        <begin position="140"/>
        <end position="161"/>
    </location>
</feature>
<evidence type="ECO:0000313" key="2">
    <source>
        <dbReference type="EMBL" id="WWD18541.1"/>
    </source>
</evidence>
<feature type="region of interest" description="Disordered" evidence="1">
    <location>
        <begin position="1"/>
        <end position="128"/>
    </location>
</feature>
<organism evidence="2 3">
    <name type="scientific">Kwoniella shandongensis</name>
    <dbReference type="NCBI Taxonomy" id="1734106"/>
    <lineage>
        <taxon>Eukaryota</taxon>
        <taxon>Fungi</taxon>
        <taxon>Dikarya</taxon>
        <taxon>Basidiomycota</taxon>
        <taxon>Agaricomycotina</taxon>
        <taxon>Tremellomycetes</taxon>
        <taxon>Tremellales</taxon>
        <taxon>Cryptococcaceae</taxon>
        <taxon>Kwoniella</taxon>
    </lineage>
</organism>
<evidence type="ECO:0000313" key="3">
    <source>
        <dbReference type="Proteomes" id="UP000322225"/>
    </source>
</evidence>
<proteinExistence type="predicted"/>
<sequence length="536" mass="59065">MARISPINSPAHEDKENVSYQHPQYTMTEQQDTKEHLALVRRGYYQGSQSGQAMTTNKELTTRHYSSNQTYQNTDPQQISSPRPEVRAYDYGFEQGHPGRPQAFNPQPSRGQQSSELASGTMQTSTGAARNPHYAQATSIDAHQPPIHSTRQGQIDSSGASYQAHRYGNLETHSMPPPQNTAGQNMRSRDNGVSPTPSISTIKKEYIQPQQSIGSVAEANRNGHHVHNDQATSFRPLRTFGPHTATHNISPIDTGRLPQDPRVWAASNGHQVQNQSNGSNPQNTIRLERRVGMFRNPTPDGQAGLAMTGPPLNGPSDLSQMNNLQAYRSTPTELSSPVQGIPPDAIGGLASIANSDFTMTFDDDDDDSDDGTGTNQSTLKTPGKRALDDEGNTSVFNFTPSTKSGVKQVITPKPRFVVPKVLADHTALLINIDREAIFRERLALAKGFKHCGVFQDTARLTQQQNERMKTVSDQFNVLHDALKGLMKKKDAELHRKEQLTDRYAEAGSELSVQCVDLQAATRNSSKNKAKRRRGNE</sequence>
<dbReference type="Proteomes" id="UP000322225">
    <property type="component" value="Chromosome 5"/>
</dbReference>
<keyword evidence="3" id="KW-1185">Reference proteome</keyword>
<feature type="compositionally biased region" description="Polar residues" evidence="1">
    <location>
        <begin position="18"/>
        <end position="30"/>
    </location>
</feature>
<dbReference type="AlphaFoldDB" id="A0AAJ8LHD7"/>
<dbReference type="EMBL" id="CP144055">
    <property type="protein sequence ID" value="WWD18541.1"/>
    <property type="molecule type" value="Genomic_DNA"/>
</dbReference>
<feature type="compositionally biased region" description="Polar residues" evidence="1">
    <location>
        <begin position="180"/>
        <end position="199"/>
    </location>
</feature>